<dbReference type="AlphaFoldDB" id="A0A8S3TEJ2"/>
<evidence type="ECO:0000313" key="2">
    <source>
        <dbReference type="Proteomes" id="UP000683360"/>
    </source>
</evidence>
<reference evidence="1" key="1">
    <citation type="submission" date="2021-03" db="EMBL/GenBank/DDBJ databases">
        <authorList>
            <person name="Bekaert M."/>
        </authorList>
    </citation>
    <scope>NUCLEOTIDE SEQUENCE</scope>
</reference>
<dbReference type="OrthoDB" id="6042443at2759"/>
<comment type="caution">
    <text evidence="1">The sequence shown here is derived from an EMBL/GenBank/DDBJ whole genome shotgun (WGS) entry which is preliminary data.</text>
</comment>
<dbReference type="Proteomes" id="UP000683360">
    <property type="component" value="Unassembled WGS sequence"/>
</dbReference>
<evidence type="ECO:0000313" key="1">
    <source>
        <dbReference type="EMBL" id="CAG2229914.1"/>
    </source>
</evidence>
<proteinExistence type="predicted"/>
<sequence>MENGIDMIENKEITTAEEWKNATQDIESDNHDQTYPVQLLYWNTHIDSSLDPRKNGYLMVTDEGNVCSDGNKNDSRTLFDIVHDVLTDRYRLICKGGDCKGYILYMIGHDLKAKKWKIKDSVKDTSVFFNFRSKHNNDKPPWKISSYSGVPLQFNSNGNFLTEKPGNDTTDYTDPYYFIPFTAHTMHISAV</sequence>
<name>A0A8S3TEJ2_MYTED</name>
<dbReference type="EMBL" id="CAJPWZ010002039">
    <property type="protein sequence ID" value="CAG2229914.1"/>
    <property type="molecule type" value="Genomic_DNA"/>
</dbReference>
<organism evidence="1 2">
    <name type="scientific">Mytilus edulis</name>
    <name type="common">Blue mussel</name>
    <dbReference type="NCBI Taxonomy" id="6550"/>
    <lineage>
        <taxon>Eukaryota</taxon>
        <taxon>Metazoa</taxon>
        <taxon>Spiralia</taxon>
        <taxon>Lophotrochozoa</taxon>
        <taxon>Mollusca</taxon>
        <taxon>Bivalvia</taxon>
        <taxon>Autobranchia</taxon>
        <taxon>Pteriomorphia</taxon>
        <taxon>Mytilida</taxon>
        <taxon>Mytiloidea</taxon>
        <taxon>Mytilidae</taxon>
        <taxon>Mytilinae</taxon>
        <taxon>Mytilus</taxon>
    </lineage>
</organism>
<gene>
    <name evidence="1" type="ORF">MEDL_42803</name>
</gene>
<accession>A0A8S3TEJ2</accession>
<keyword evidence="2" id="KW-1185">Reference proteome</keyword>
<protein>
    <submittedName>
        <fullName evidence="1">Uncharacterized protein</fullName>
    </submittedName>
</protein>